<dbReference type="Proteomes" id="UP000824112">
    <property type="component" value="Unassembled WGS sequence"/>
</dbReference>
<reference evidence="2" key="2">
    <citation type="journal article" date="2021" name="PeerJ">
        <title>Extensive microbial diversity within the chicken gut microbiome revealed by metagenomics and culture.</title>
        <authorList>
            <person name="Gilroy R."/>
            <person name="Ravi A."/>
            <person name="Getino M."/>
            <person name="Pursley I."/>
            <person name="Horton D.L."/>
            <person name="Alikhan N.F."/>
            <person name="Baker D."/>
            <person name="Gharbi K."/>
            <person name="Hall N."/>
            <person name="Watson M."/>
            <person name="Adriaenssens E.M."/>
            <person name="Foster-Nyarko E."/>
            <person name="Jarju S."/>
            <person name="Secka A."/>
            <person name="Antonio M."/>
            <person name="Oren A."/>
            <person name="Chaudhuri R.R."/>
            <person name="La Ragione R."/>
            <person name="Hildebrand F."/>
            <person name="Pallen M.J."/>
        </authorList>
    </citation>
    <scope>NUCLEOTIDE SEQUENCE</scope>
    <source>
        <strain evidence="2">CHK158-818</strain>
    </source>
</reference>
<organism evidence="2 3">
    <name type="scientific">Candidatus Gallibacteroides avistercoris</name>
    <dbReference type="NCBI Taxonomy" id="2840833"/>
    <lineage>
        <taxon>Bacteria</taxon>
        <taxon>Pseudomonadati</taxon>
        <taxon>Bacteroidota</taxon>
        <taxon>Bacteroidia</taxon>
        <taxon>Bacteroidales</taxon>
        <taxon>Bacteroidaceae</taxon>
        <taxon>Bacteroidaceae incertae sedis</taxon>
        <taxon>Candidatus Gallibacteroides</taxon>
    </lineage>
</organism>
<dbReference type="Pfam" id="PF02581">
    <property type="entry name" value="TMP-TENI"/>
    <property type="match status" value="1"/>
</dbReference>
<evidence type="ECO:0000313" key="2">
    <source>
        <dbReference type="EMBL" id="HIU55657.1"/>
    </source>
</evidence>
<sequence length="58" mass="6140">RKNITIPIVAIGGITAHDISAIMETGVKGIALSGSILRSPNPVEETANILNIIKYNQI</sequence>
<proteinExistence type="predicted"/>
<comment type="caution">
    <text evidence="2">The sequence shown here is derived from an EMBL/GenBank/DDBJ whole genome shotgun (WGS) entry which is preliminary data.</text>
</comment>
<dbReference type="GO" id="GO:0009228">
    <property type="term" value="P:thiamine biosynthetic process"/>
    <property type="evidence" value="ECO:0007669"/>
    <property type="project" value="UniProtKB-KW"/>
</dbReference>
<dbReference type="EMBL" id="DVNA01000171">
    <property type="protein sequence ID" value="HIU55657.1"/>
    <property type="molecule type" value="Genomic_DNA"/>
</dbReference>
<feature type="non-terminal residue" evidence="2">
    <location>
        <position position="1"/>
    </location>
</feature>
<accession>A0A9D1SDK0</accession>
<protein>
    <submittedName>
        <fullName evidence="2">Thiamine phosphate synthase</fullName>
    </submittedName>
</protein>
<reference evidence="2" key="1">
    <citation type="submission" date="2020-10" db="EMBL/GenBank/DDBJ databases">
        <authorList>
            <person name="Gilroy R."/>
        </authorList>
    </citation>
    <scope>NUCLEOTIDE SEQUENCE</scope>
    <source>
        <strain evidence="2">CHK158-818</strain>
    </source>
</reference>
<dbReference type="CDD" id="cd00564">
    <property type="entry name" value="TMP_TenI"/>
    <property type="match status" value="1"/>
</dbReference>
<dbReference type="AlphaFoldDB" id="A0A9D1SDK0"/>
<gene>
    <name evidence="2" type="ORF">IAB03_07635</name>
</gene>
<dbReference type="SUPFAM" id="SSF51391">
    <property type="entry name" value="Thiamin phosphate synthase"/>
    <property type="match status" value="1"/>
</dbReference>
<evidence type="ECO:0000313" key="3">
    <source>
        <dbReference type="Proteomes" id="UP000824112"/>
    </source>
</evidence>
<feature type="domain" description="Thiamine phosphate synthase/TenI" evidence="1">
    <location>
        <begin position="2"/>
        <end position="36"/>
    </location>
</feature>
<dbReference type="Gene3D" id="3.20.20.70">
    <property type="entry name" value="Aldolase class I"/>
    <property type="match status" value="1"/>
</dbReference>
<dbReference type="InterPro" id="IPR013785">
    <property type="entry name" value="Aldolase_TIM"/>
</dbReference>
<dbReference type="InterPro" id="IPR022998">
    <property type="entry name" value="ThiamineP_synth_TenI"/>
</dbReference>
<dbReference type="InterPro" id="IPR036206">
    <property type="entry name" value="ThiamineP_synth_sf"/>
</dbReference>
<evidence type="ECO:0000259" key="1">
    <source>
        <dbReference type="Pfam" id="PF02581"/>
    </source>
</evidence>
<name>A0A9D1SDK0_9BACT</name>